<protein>
    <submittedName>
        <fullName evidence="3">DUF3558 domain-containing protein</fullName>
    </submittedName>
</protein>
<gene>
    <name evidence="3" type="ORF">HGA06_18075</name>
</gene>
<reference evidence="3 4" key="1">
    <citation type="submission" date="2020-04" db="EMBL/GenBank/DDBJ databases">
        <title>MicrobeNet Type strains.</title>
        <authorList>
            <person name="Nicholson A.C."/>
        </authorList>
    </citation>
    <scope>NUCLEOTIDE SEQUENCE [LARGE SCALE GENOMIC DNA]</scope>
    <source>
        <strain evidence="3 4">DSM 40738</strain>
    </source>
</reference>
<feature type="signal peptide" evidence="2">
    <location>
        <begin position="1"/>
        <end position="23"/>
    </location>
</feature>
<dbReference type="AlphaFoldDB" id="A0AA44IEP0"/>
<sequence>MQRRAYASGLAALLAALSATALAGCSSGSGTDGSGLDAKTGTAAGPIAQPGRYRTLFEPCGSVPRATLREMLPAVTALPAEQRDRVLRGTAAVTYDTDRRVGCAWKADGPDAIHHLTLDFERVVSYDPSVSDETRAQEVYTTKESAAGLAPAADPGAGTPPGPATGTPTPVGPAVPVKPAG</sequence>
<feature type="compositionally biased region" description="Low complexity" evidence="1">
    <location>
        <begin position="146"/>
        <end position="157"/>
    </location>
</feature>
<comment type="caution">
    <text evidence="3">The sequence shown here is derived from an EMBL/GenBank/DDBJ whole genome shotgun (WGS) entry which is preliminary data.</text>
</comment>
<keyword evidence="4" id="KW-1185">Reference proteome</keyword>
<evidence type="ECO:0000313" key="4">
    <source>
        <dbReference type="Proteomes" id="UP000570003"/>
    </source>
</evidence>
<keyword evidence="2" id="KW-0732">Signal</keyword>
<dbReference type="Proteomes" id="UP000570003">
    <property type="component" value="Unassembled WGS sequence"/>
</dbReference>
<evidence type="ECO:0000313" key="3">
    <source>
        <dbReference type="EMBL" id="NKY15969.1"/>
    </source>
</evidence>
<feature type="region of interest" description="Disordered" evidence="1">
    <location>
        <begin position="129"/>
        <end position="181"/>
    </location>
</feature>
<feature type="chain" id="PRO_5041233362" evidence="2">
    <location>
        <begin position="24"/>
        <end position="181"/>
    </location>
</feature>
<evidence type="ECO:0000256" key="1">
    <source>
        <dbReference type="SAM" id="MobiDB-lite"/>
    </source>
</evidence>
<accession>A0AA44IEP0</accession>
<organism evidence="3 4">
    <name type="scientific">Streptomyces somaliensis (strain ATCC 33201 / DSM 40738 / JCM 12659 / KCTC 9044 / NCTC 11332 / NRRL B-12077 / IP 733)</name>
    <dbReference type="NCBI Taxonomy" id="1134445"/>
    <lineage>
        <taxon>Bacteria</taxon>
        <taxon>Bacillati</taxon>
        <taxon>Actinomycetota</taxon>
        <taxon>Actinomycetes</taxon>
        <taxon>Kitasatosporales</taxon>
        <taxon>Streptomycetaceae</taxon>
        <taxon>Streptomyces</taxon>
    </lineage>
</organism>
<evidence type="ECO:0000256" key="2">
    <source>
        <dbReference type="SAM" id="SignalP"/>
    </source>
</evidence>
<dbReference type="EMBL" id="JAAXOU010000256">
    <property type="protein sequence ID" value="NKY15969.1"/>
    <property type="molecule type" value="Genomic_DNA"/>
</dbReference>
<dbReference type="PROSITE" id="PS51257">
    <property type="entry name" value="PROKAR_LIPOPROTEIN"/>
    <property type="match status" value="1"/>
</dbReference>
<name>A0AA44IEP0_STRE0</name>
<feature type="non-terminal residue" evidence="3">
    <location>
        <position position="181"/>
    </location>
</feature>
<feature type="compositionally biased region" description="Low complexity" evidence="1">
    <location>
        <begin position="164"/>
        <end position="181"/>
    </location>
</feature>
<proteinExistence type="predicted"/>